<name>A0A173MCB6_9BACT</name>
<dbReference type="EMBL" id="FTOR01000005">
    <property type="protein sequence ID" value="SIT22543.1"/>
    <property type="molecule type" value="Genomic_DNA"/>
</dbReference>
<keyword evidence="1" id="KW-0812">Transmembrane</keyword>
<dbReference type="RefSeq" id="WP_076380147.1">
    <property type="nucleotide sequence ID" value="NZ_AP017422.1"/>
</dbReference>
<keyword evidence="1" id="KW-0472">Membrane</keyword>
<dbReference type="OrthoDB" id="1112758at2"/>
<sequence>MRNFEDILADEQDDLNDEELLKYLEGQLDAAQQHNVEKKMADSAFLNDAMEGLASFPSKKQLKAQVKHLNKGLQNQLDTRKQRKEKRKIKDLPWILVAAVIILLLCVLGYTVLHLYHHHFTLKGR</sequence>
<accession>A0A173MCB6</accession>
<gene>
    <name evidence="2" type="ORF">SAMN05421788_105321</name>
</gene>
<evidence type="ECO:0000313" key="3">
    <source>
        <dbReference type="Proteomes" id="UP000186917"/>
    </source>
</evidence>
<feature type="transmembrane region" description="Helical" evidence="1">
    <location>
        <begin position="92"/>
        <end position="116"/>
    </location>
</feature>
<reference evidence="3" key="1">
    <citation type="submission" date="2017-01" db="EMBL/GenBank/DDBJ databases">
        <authorList>
            <person name="Varghese N."/>
            <person name="Submissions S."/>
        </authorList>
    </citation>
    <scope>NUCLEOTIDE SEQUENCE [LARGE SCALE GENOMIC DNA]</scope>
    <source>
        <strain evidence="3">DSM 21054</strain>
    </source>
</reference>
<proteinExistence type="predicted"/>
<dbReference type="AlphaFoldDB" id="A0A173MCB6"/>
<dbReference type="Proteomes" id="UP000186917">
    <property type="component" value="Unassembled WGS sequence"/>
</dbReference>
<evidence type="ECO:0000313" key="2">
    <source>
        <dbReference type="EMBL" id="SIT22543.1"/>
    </source>
</evidence>
<dbReference type="STRING" id="477680.SAMN05421788_105321"/>
<keyword evidence="3" id="KW-1185">Reference proteome</keyword>
<keyword evidence="1" id="KW-1133">Transmembrane helix</keyword>
<dbReference type="KEGG" id="fln:FLA_1230"/>
<organism evidence="2 3">
    <name type="scientific">Filimonas lacunae</name>
    <dbReference type="NCBI Taxonomy" id="477680"/>
    <lineage>
        <taxon>Bacteria</taxon>
        <taxon>Pseudomonadati</taxon>
        <taxon>Bacteroidota</taxon>
        <taxon>Chitinophagia</taxon>
        <taxon>Chitinophagales</taxon>
        <taxon>Chitinophagaceae</taxon>
        <taxon>Filimonas</taxon>
    </lineage>
</organism>
<protein>
    <submittedName>
        <fullName evidence="2">Uncharacterized protein</fullName>
    </submittedName>
</protein>
<evidence type="ECO:0000256" key="1">
    <source>
        <dbReference type="SAM" id="Phobius"/>
    </source>
</evidence>